<reference evidence="4 5" key="1">
    <citation type="submission" date="2020-04" db="EMBL/GenBank/DDBJ databases">
        <title>Perkinsus olseni comparative genomics.</title>
        <authorList>
            <person name="Bogema D.R."/>
        </authorList>
    </citation>
    <scope>NUCLEOTIDE SEQUENCE [LARGE SCALE GENOMIC DNA]</scope>
    <source>
        <strain evidence="4">00978-12</strain>
    </source>
</reference>
<dbReference type="InterPro" id="IPR036397">
    <property type="entry name" value="RNaseH_sf"/>
</dbReference>
<dbReference type="Proteomes" id="UP000541610">
    <property type="component" value="Unassembled WGS sequence"/>
</dbReference>
<evidence type="ECO:0008006" key="6">
    <source>
        <dbReference type="Google" id="ProtNLM"/>
    </source>
</evidence>
<dbReference type="Gene3D" id="3.30.420.10">
    <property type="entry name" value="Ribonuclease H-like superfamily/Ribonuclease H"/>
    <property type="match status" value="1"/>
</dbReference>
<dbReference type="InterPro" id="IPR002492">
    <property type="entry name" value="Transposase_Tc1-like"/>
</dbReference>
<sequence length="417" mass="47555">MARGTFLSDEERSTIIKGLAAGDSPVEIAKTLDRDPRTVKRFIADPSKKYVRPKGPYQASVTTRERTRLKRAINKNPLSTSKKIFEEAGVQMRGKTTRCRVLRTMATSRKPRATPPLTKKHRDNRLQWARDNMKRDFSHVIWTDEARATLDGPDGWCRGWVGHHSSIPPRVRRQQQGGGVMFWAGLVSGELIGPVRVEKGVKMDSKEYCKLLERSLLSWYRQQPLARRRKLILMQDNAPSHCSHFSKEFLRKKGFGPAKVLPWPACSPDLNVIENLWSYLKQDIYSGGRQYNTLDELWAAIECSARSVPRNFLEKLCNSIDSRIEKLLTKRDLRSLIRFPSIGSFTGHSSLTHDALLHSSCHAPFVEHRQSSVFLADVELVGQLYYNEVQFDIMCRGTTTALITDKGGSGFQRFTHQ</sequence>
<feature type="domain" description="Transposase Tc1-like" evidence="1">
    <location>
        <begin position="67"/>
        <end position="133"/>
    </location>
</feature>
<feature type="domain" description="Tc1-like transposase DDE" evidence="2">
    <location>
        <begin position="140"/>
        <end position="297"/>
    </location>
</feature>
<dbReference type="InterPro" id="IPR025246">
    <property type="entry name" value="IS30-like_HTH"/>
</dbReference>
<gene>
    <name evidence="4" type="ORF">FOZ60_015979</name>
</gene>
<evidence type="ECO:0000313" key="4">
    <source>
        <dbReference type="EMBL" id="KAF4678834.1"/>
    </source>
</evidence>
<dbReference type="Pfam" id="PF13358">
    <property type="entry name" value="DDE_3"/>
    <property type="match status" value="1"/>
</dbReference>
<accession>A0A7J6N562</accession>
<evidence type="ECO:0000259" key="2">
    <source>
        <dbReference type="Pfam" id="PF13358"/>
    </source>
</evidence>
<protein>
    <recommendedName>
        <fullName evidence="6">Tc1-like transposase DDE domain-containing protein</fullName>
    </recommendedName>
</protein>
<name>A0A7J6N562_PEROL</name>
<comment type="caution">
    <text evidence="4">The sequence shown here is derived from an EMBL/GenBank/DDBJ whole genome shotgun (WGS) entry which is preliminary data.</text>
</comment>
<dbReference type="Pfam" id="PF13936">
    <property type="entry name" value="HTH_38"/>
    <property type="match status" value="1"/>
</dbReference>
<dbReference type="PANTHER" id="PTHR23022:SF135">
    <property type="entry name" value="SI:DKEY-77F5.3"/>
    <property type="match status" value="1"/>
</dbReference>
<dbReference type="InterPro" id="IPR038717">
    <property type="entry name" value="Tc1-like_DDE_dom"/>
</dbReference>
<dbReference type="GO" id="GO:0015074">
    <property type="term" value="P:DNA integration"/>
    <property type="evidence" value="ECO:0007669"/>
    <property type="project" value="InterPro"/>
</dbReference>
<dbReference type="Pfam" id="PF01498">
    <property type="entry name" value="HTH_Tnp_Tc3_2"/>
    <property type="match status" value="1"/>
</dbReference>
<organism evidence="4 5">
    <name type="scientific">Perkinsus olseni</name>
    <name type="common">Perkinsus atlanticus</name>
    <dbReference type="NCBI Taxonomy" id="32597"/>
    <lineage>
        <taxon>Eukaryota</taxon>
        <taxon>Sar</taxon>
        <taxon>Alveolata</taxon>
        <taxon>Perkinsozoa</taxon>
        <taxon>Perkinsea</taxon>
        <taxon>Perkinsida</taxon>
        <taxon>Perkinsidae</taxon>
        <taxon>Perkinsus</taxon>
    </lineage>
</organism>
<proteinExistence type="predicted"/>
<dbReference type="PANTHER" id="PTHR23022">
    <property type="entry name" value="TRANSPOSABLE ELEMENT-RELATED"/>
    <property type="match status" value="1"/>
</dbReference>
<evidence type="ECO:0000259" key="1">
    <source>
        <dbReference type="Pfam" id="PF01498"/>
    </source>
</evidence>
<evidence type="ECO:0000259" key="3">
    <source>
        <dbReference type="Pfam" id="PF13936"/>
    </source>
</evidence>
<dbReference type="EMBL" id="JABANP010000828">
    <property type="protein sequence ID" value="KAF4678834.1"/>
    <property type="molecule type" value="Genomic_DNA"/>
</dbReference>
<dbReference type="GO" id="GO:0006313">
    <property type="term" value="P:DNA transposition"/>
    <property type="evidence" value="ECO:0007669"/>
    <property type="project" value="InterPro"/>
</dbReference>
<dbReference type="GO" id="GO:0003677">
    <property type="term" value="F:DNA binding"/>
    <property type="evidence" value="ECO:0007669"/>
    <property type="project" value="InterPro"/>
</dbReference>
<dbReference type="AlphaFoldDB" id="A0A7J6N562"/>
<feature type="domain" description="Transposase IS30-like HTH" evidence="3">
    <location>
        <begin position="4"/>
        <end position="41"/>
    </location>
</feature>
<dbReference type="OrthoDB" id="5857894at2759"/>
<evidence type="ECO:0000313" key="5">
    <source>
        <dbReference type="Proteomes" id="UP000541610"/>
    </source>
</evidence>
<dbReference type="InterPro" id="IPR052338">
    <property type="entry name" value="Transposase_5"/>
</dbReference>